<evidence type="ECO:0000259" key="9">
    <source>
        <dbReference type="PROSITE" id="PS51192"/>
    </source>
</evidence>
<evidence type="ECO:0000313" key="11">
    <source>
        <dbReference type="EMBL" id="AJA45009.1"/>
    </source>
</evidence>
<dbReference type="CDD" id="cd18791">
    <property type="entry name" value="SF2_C_RHA"/>
    <property type="match status" value="1"/>
</dbReference>
<organism evidence="11 12">
    <name type="scientific">Frischella perrara</name>
    <dbReference type="NCBI Taxonomy" id="1267021"/>
    <lineage>
        <taxon>Bacteria</taxon>
        <taxon>Pseudomonadati</taxon>
        <taxon>Pseudomonadota</taxon>
        <taxon>Gammaproteobacteria</taxon>
        <taxon>Orbales</taxon>
        <taxon>Orbaceae</taxon>
        <taxon>Frischella</taxon>
    </lineage>
</organism>
<dbReference type="Gene3D" id="1.20.120.1080">
    <property type="match status" value="1"/>
</dbReference>
<dbReference type="SMART" id="SM00487">
    <property type="entry name" value="DEXDc"/>
    <property type="match status" value="1"/>
</dbReference>
<evidence type="ECO:0000313" key="12">
    <source>
        <dbReference type="Proteomes" id="UP000030901"/>
    </source>
</evidence>
<evidence type="ECO:0000256" key="2">
    <source>
        <dbReference type="ARBA" id="ARBA00012552"/>
    </source>
</evidence>
<dbReference type="KEGG" id="fpp:FPB0191_01185"/>
<dbReference type="InterPro" id="IPR011709">
    <property type="entry name" value="DEAD-box_helicase_OB_fold"/>
</dbReference>
<dbReference type="HOGENOM" id="CLU_001832_3_3_6"/>
<keyword evidence="12" id="KW-1185">Reference proteome</keyword>
<dbReference type="GO" id="GO:0003724">
    <property type="term" value="F:RNA helicase activity"/>
    <property type="evidence" value="ECO:0007669"/>
    <property type="project" value="UniProtKB-EC"/>
</dbReference>
<dbReference type="InterPro" id="IPR001650">
    <property type="entry name" value="Helicase_C-like"/>
</dbReference>
<dbReference type="InterPro" id="IPR027417">
    <property type="entry name" value="P-loop_NTPase"/>
</dbReference>
<evidence type="ECO:0000256" key="8">
    <source>
        <dbReference type="SAM" id="Coils"/>
    </source>
</evidence>
<feature type="domain" description="Helicase C-terminal" evidence="10">
    <location>
        <begin position="281"/>
        <end position="449"/>
    </location>
</feature>
<reference evidence="11 12" key="1">
    <citation type="journal article" date="2014" name="Appl. Environ. Microbiol.">
        <title>Gut symbionts from distinct hosts exhibit genotoxic activity via divergent colibactin biosynthetic pathways.</title>
        <authorList>
            <person name="Engel P."/>
            <person name="Vizcaino M.I."/>
            <person name="Crawford J.M."/>
        </authorList>
    </citation>
    <scope>NUCLEOTIDE SEQUENCE [LARGE SCALE GENOMIC DNA]</scope>
    <source>
        <strain evidence="11 12">PEB0191</strain>
    </source>
</reference>
<sequence length="1308" mass="151996">MKLTLLQNMLNSQQIQELFDKLDTVTIKEKVKFIKELSDLSKRKLASEADLLSVKSRIEIAHNDYLIRLHKVPNRISYPEELPVTQKKADIYKAINDNQVVIIAGETGSGKTTQIPKICLELGLGVKGFIGHTQPRRLAARSVAVRIAEELNSELGDIVGYKVRFNDNVKDSSLIKLMTDGILLAEIQNDRLLTQYDTIIIDEAHERSLNIDFILGYLKQILPKRPDLKVIITSATIDVERFSRHFNHAPIIEVSGRTYPVEVRYRPIMKDDENNYDDFQGIINAIDELSMEDNRGDILIFLTGEREIRDLADVLSKLNLFHTEIIPLYARLSSAEQNRIFRPHNGRRIILSTNVAETSLTVPGIKFVIDPGMARISRYSYRTKVQRLPIEAISQASANQRKGRCGRTSDGICIRLYDEQDFLNRPLFTEPEILRTNLASVILQMIALNLGNLAAFPFIESPEKKHIKDGSRLLEELGAIYTKKNHYHLTKIGRMLAQLPIDPRFARMLVESRKHASVKEIMIITAALSIQDPRERPFDKQQASDQKHQRFADKNSDFISYLNLWRYIEEQQKALTNNQFRQLCRKEFLNYLRIKEWQDIYTQIRQTIKQLNFPINNHDSDYQAIHTSILSGLLSHIGMKEIDKFEYLGPRNMKFAIFPGSSLFKNSPKWCMANELVETAKLWGRNVAKIEVEWIEPLAKHLIKKQYHEPHWSKKQGTTIANEKVTLFGLPIVNNRLVNYSDIDPVLSRELFIRHALVEGEWDAKYDFYLKNQKLIKEVETLEHKSRRQDILVDVDTLFQFYDQKIPHTVISTKHFDSWWKKEHLTNPDYLLFDKQTLINPNANKVTTEDYPDYWIYNNIKLKISYHFDIGGARDGVTVTIPVSVLNQIDNDTIFQWQVPGFRQDLIISLIKSLPKSLRRNLVPAPNYAKAFLERVKPGEEDLLVTLEKEFKRMTGVIINRENWQLALVDDYLKITFNIVNDNNKTILAGKDLNQIKQQLKDQVQSALQQVTQHTDSDIEKQELTNWDFGDIPVIYEQRKKNYTIKAYPTLIDEGNSVAIKLVDNPYDQSQLMLSGIRRLIYLNIPSPIKYLHEKLPNKAKLGLYFNPFGKINDLIDDCIFCGIDYLIQQKSEGIIYEQHLFPPLLEKVKSNINELVVDIAQQLEKILTLNYQINKKLKGRVDLNQALAFADIKQQLSNLIYKGFVCDIGYQRLPDLYRYLQAIEKRIEKLLIDPNKDRNNLIIVERVTQRYLFLKKNSNLYKGQENKIQQIRWMIEELRVNLFAQQLGTPYPISEKRINQIFDELEK</sequence>
<comment type="catalytic activity">
    <reaction evidence="7">
        <text>ATP + H2O = ADP + phosphate + H(+)</text>
        <dbReference type="Rhea" id="RHEA:13065"/>
        <dbReference type="ChEBI" id="CHEBI:15377"/>
        <dbReference type="ChEBI" id="CHEBI:15378"/>
        <dbReference type="ChEBI" id="CHEBI:30616"/>
        <dbReference type="ChEBI" id="CHEBI:43474"/>
        <dbReference type="ChEBI" id="CHEBI:456216"/>
        <dbReference type="EC" id="3.6.4.13"/>
    </reaction>
</comment>
<dbReference type="Pfam" id="PF11898">
    <property type="entry name" value="DUF3418"/>
    <property type="match status" value="1"/>
</dbReference>
<dbReference type="EMBL" id="CP009056">
    <property type="protein sequence ID" value="AJA45009.1"/>
    <property type="molecule type" value="Genomic_DNA"/>
</dbReference>
<dbReference type="Pfam" id="PF00271">
    <property type="entry name" value="Helicase_C"/>
    <property type="match status" value="1"/>
</dbReference>
<dbReference type="SMART" id="SM00847">
    <property type="entry name" value="HA2"/>
    <property type="match status" value="1"/>
</dbReference>
<dbReference type="STRING" id="1267021.FPB0191_01185"/>
<evidence type="ECO:0000256" key="1">
    <source>
        <dbReference type="ARBA" id="ARBA00008792"/>
    </source>
</evidence>
<dbReference type="FunFam" id="3.40.50.300:FF:000575">
    <property type="entry name" value="ATP-dependent helicase hrpA"/>
    <property type="match status" value="1"/>
</dbReference>
<dbReference type="Pfam" id="PF21010">
    <property type="entry name" value="HA2_C"/>
    <property type="match status" value="1"/>
</dbReference>
<keyword evidence="8" id="KW-0175">Coiled coil</keyword>
<dbReference type="Pfam" id="PF00270">
    <property type="entry name" value="DEAD"/>
    <property type="match status" value="1"/>
</dbReference>
<dbReference type="Gene3D" id="3.40.50.300">
    <property type="entry name" value="P-loop containing nucleotide triphosphate hydrolases"/>
    <property type="match status" value="2"/>
</dbReference>
<dbReference type="PROSITE" id="PS51192">
    <property type="entry name" value="HELICASE_ATP_BIND_1"/>
    <property type="match status" value="1"/>
</dbReference>
<dbReference type="GO" id="GO:0005524">
    <property type="term" value="F:ATP binding"/>
    <property type="evidence" value="ECO:0007669"/>
    <property type="project" value="UniProtKB-KW"/>
</dbReference>
<dbReference type="InterPro" id="IPR003593">
    <property type="entry name" value="AAA+_ATPase"/>
</dbReference>
<dbReference type="SMART" id="SM00490">
    <property type="entry name" value="HELICc"/>
    <property type="match status" value="1"/>
</dbReference>
<keyword evidence="4 11" id="KW-0378">Hydrolase</keyword>
<dbReference type="GO" id="GO:0003723">
    <property type="term" value="F:RNA binding"/>
    <property type="evidence" value="ECO:0007669"/>
    <property type="project" value="TreeGrafter"/>
</dbReference>
<feature type="domain" description="Helicase ATP-binding" evidence="9">
    <location>
        <begin position="92"/>
        <end position="255"/>
    </location>
</feature>
<dbReference type="CDD" id="cd17989">
    <property type="entry name" value="DEXHc_HrpA"/>
    <property type="match status" value="1"/>
</dbReference>
<dbReference type="FunFam" id="3.40.50.300:FF:000439">
    <property type="entry name" value="ATP-dependent RNA helicase HrpA"/>
    <property type="match status" value="1"/>
</dbReference>
<dbReference type="Pfam" id="PF07717">
    <property type="entry name" value="OB_NTP_bind"/>
    <property type="match status" value="1"/>
</dbReference>
<gene>
    <name evidence="11" type="ORF">FPB0191_01185</name>
</gene>
<name>A0A0A7S0E3_FRIPE</name>
<dbReference type="SUPFAM" id="SSF52540">
    <property type="entry name" value="P-loop containing nucleoside triphosphate hydrolases"/>
    <property type="match status" value="1"/>
</dbReference>
<dbReference type="GO" id="GO:0016887">
    <property type="term" value="F:ATP hydrolysis activity"/>
    <property type="evidence" value="ECO:0007669"/>
    <property type="project" value="RHEA"/>
</dbReference>
<accession>A0A0A7S0E3</accession>
<evidence type="ECO:0000256" key="7">
    <source>
        <dbReference type="ARBA" id="ARBA00047984"/>
    </source>
</evidence>
<keyword evidence="6" id="KW-0067">ATP-binding</keyword>
<dbReference type="InterPro" id="IPR024590">
    <property type="entry name" value="HrpA_C"/>
</dbReference>
<evidence type="ECO:0000256" key="5">
    <source>
        <dbReference type="ARBA" id="ARBA00022806"/>
    </source>
</evidence>
<dbReference type="InterPro" id="IPR011545">
    <property type="entry name" value="DEAD/DEAH_box_helicase_dom"/>
</dbReference>
<dbReference type="PANTHER" id="PTHR18934:SF99">
    <property type="entry name" value="ATP-DEPENDENT RNA HELICASE DHX37-RELATED"/>
    <property type="match status" value="1"/>
</dbReference>
<keyword evidence="5 11" id="KW-0347">Helicase</keyword>
<dbReference type="PROSITE" id="PS51194">
    <property type="entry name" value="HELICASE_CTER"/>
    <property type="match status" value="1"/>
</dbReference>
<dbReference type="NCBIfam" id="NF008348">
    <property type="entry name" value="PRK11131.1"/>
    <property type="match status" value="1"/>
</dbReference>
<dbReference type="InterPro" id="IPR007502">
    <property type="entry name" value="Helicase-assoc_dom"/>
</dbReference>
<dbReference type="Proteomes" id="UP000030901">
    <property type="component" value="Chromosome"/>
</dbReference>
<evidence type="ECO:0000256" key="3">
    <source>
        <dbReference type="ARBA" id="ARBA00022741"/>
    </source>
</evidence>
<dbReference type="FunFam" id="1.20.120.1080:FF:000005">
    <property type="entry name" value="ATP-dependent helicase HrpA"/>
    <property type="match status" value="1"/>
</dbReference>
<evidence type="ECO:0000256" key="4">
    <source>
        <dbReference type="ARBA" id="ARBA00022801"/>
    </source>
</evidence>
<evidence type="ECO:0000256" key="6">
    <source>
        <dbReference type="ARBA" id="ARBA00022840"/>
    </source>
</evidence>
<dbReference type="InterPro" id="IPR010222">
    <property type="entry name" value="RNA_helicase_HrpA"/>
</dbReference>
<proteinExistence type="inferred from homology"/>
<dbReference type="InterPro" id="IPR014001">
    <property type="entry name" value="Helicase_ATP-bd"/>
</dbReference>
<feature type="coiled-coil region" evidence="8">
    <location>
        <begin position="990"/>
        <end position="1017"/>
    </location>
</feature>
<keyword evidence="3" id="KW-0547">Nucleotide-binding</keyword>
<dbReference type="EC" id="3.6.4.13" evidence="2"/>
<dbReference type="NCBIfam" id="TIGR01967">
    <property type="entry name" value="DEAH_box_HrpA"/>
    <property type="match status" value="1"/>
</dbReference>
<dbReference type="SMART" id="SM00382">
    <property type="entry name" value="AAA"/>
    <property type="match status" value="1"/>
</dbReference>
<protein>
    <recommendedName>
        <fullName evidence="2">RNA helicase</fullName>
        <ecNumber evidence="2">3.6.4.13</ecNumber>
    </recommendedName>
</protein>
<comment type="similarity">
    <text evidence="1">Belongs to the DEAD box helicase family. DEAH subfamily.</text>
</comment>
<evidence type="ECO:0000259" key="10">
    <source>
        <dbReference type="PROSITE" id="PS51194"/>
    </source>
</evidence>
<dbReference type="PANTHER" id="PTHR18934">
    <property type="entry name" value="ATP-DEPENDENT RNA HELICASE"/>
    <property type="match status" value="1"/>
</dbReference>